<feature type="domain" description="Bifunctional inhibitor/plant lipid transfer protein/seed storage helical" evidence="5">
    <location>
        <begin position="33"/>
        <end position="122"/>
    </location>
</feature>
<dbReference type="Gramene" id="C.cajan_30928.t">
    <property type="protein sequence ID" value="C.cajan_30928.t.cds1"/>
    <property type="gene ID" value="C.cajan_30928"/>
</dbReference>
<dbReference type="OMA" id="VNCNTIN"/>
<evidence type="ECO:0000256" key="1">
    <source>
        <dbReference type="ARBA" id="ARBA00009748"/>
    </source>
</evidence>
<dbReference type="SUPFAM" id="SSF47699">
    <property type="entry name" value="Bifunctional inhibitor/lipid-transfer protein/seed storage 2S albumin"/>
    <property type="match status" value="1"/>
</dbReference>
<keyword evidence="2" id="KW-1015">Disulfide bond</keyword>
<reference evidence="6" key="1">
    <citation type="journal article" date="2012" name="Nat. Biotechnol.">
        <title>Draft genome sequence of pigeonpea (Cajanus cajan), an orphan legume crop of resource-poor farmers.</title>
        <authorList>
            <person name="Varshney R.K."/>
            <person name="Chen W."/>
            <person name="Li Y."/>
            <person name="Bharti A.K."/>
            <person name="Saxena R.K."/>
            <person name="Schlueter J.A."/>
            <person name="Donoghue M.T."/>
            <person name="Azam S."/>
            <person name="Fan G."/>
            <person name="Whaley A.M."/>
            <person name="Farmer A.D."/>
            <person name="Sheridan J."/>
            <person name="Iwata A."/>
            <person name="Tuteja R."/>
            <person name="Penmetsa R.V."/>
            <person name="Wu W."/>
            <person name="Upadhyaya H.D."/>
            <person name="Yang S.P."/>
            <person name="Shah T."/>
            <person name="Saxena K.B."/>
            <person name="Michael T."/>
            <person name="McCombie W.R."/>
            <person name="Yang B."/>
            <person name="Zhang G."/>
            <person name="Yang H."/>
            <person name="Wang J."/>
            <person name="Spillane C."/>
            <person name="Cook D.R."/>
            <person name="May G.D."/>
            <person name="Xu X."/>
            <person name="Jackson S.A."/>
        </authorList>
    </citation>
    <scope>NUCLEOTIDE SEQUENCE [LARGE SCALE GENOMIC DNA]</scope>
</reference>
<evidence type="ECO:0000256" key="4">
    <source>
        <dbReference type="SAM" id="SignalP"/>
    </source>
</evidence>
<feature type="signal peptide" evidence="4">
    <location>
        <begin position="1"/>
        <end position="20"/>
    </location>
</feature>
<protein>
    <recommendedName>
        <fullName evidence="3">Non-specific lipid-transfer protein</fullName>
    </recommendedName>
</protein>
<evidence type="ECO:0000259" key="5">
    <source>
        <dbReference type="SMART" id="SM00499"/>
    </source>
</evidence>
<dbReference type="GO" id="GO:0008289">
    <property type="term" value="F:lipid binding"/>
    <property type="evidence" value="ECO:0007669"/>
    <property type="project" value="UniProtKB-KW"/>
</dbReference>
<comment type="similarity">
    <text evidence="1 3">Belongs to the plant LTP family.</text>
</comment>
<dbReference type="EMBL" id="KQ483501">
    <property type="protein sequence ID" value="KYP48382.1"/>
    <property type="molecule type" value="Genomic_DNA"/>
</dbReference>
<dbReference type="SMART" id="SM00499">
    <property type="entry name" value="AAI"/>
    <property type="match status" value="1"/>
</dbReference>
<dbReference type="InterPro" id="IPR016140">
    <property type="entry name" value="Bifunc_inhib/LTP/seed_store"/>
</dbReference>
<accession>A0A151S0Q0</accession>
<proteinExistence type="inferred from homology"/>
<sequence>MASLVLTRVVCLAIVWLALGATIVPKAQGDVTCGQVVNNLTPCISYVVYGGATVPSQCCNGIKNLYSLAQTKPDRQAVCNCIKGSVRNSGFTYSNFNLNLAAGLPKKCGVNIPYQISPNTDCSRYL</sequence>
<feature type="chain" id="PRO_5007588223" description="Non-specific lipid-transfer protein" evidence="4">
    <location>
        <begin position="21"/>
        <end position="126"/>
    </location>
</feature>
<dbReference type="PANTHER" id="PTHR33076">
    <property type="entry name" value="NON-SPECIFIC LIPID-TRANSFER PROTEIN 2-RELATED"/>
    <property type="match status" value="1"/>
</dbReference>
<dbReference type="STRING" id="3821.A0A151S0Q0"/>
<dbReference type="InterPro" id="IPR036312">
    <property type="entry name" value="Bifun_inhib/LTP/seed_sf"/>
</dbReference>
<organism evidence="6 7">
    <name type="scientific">Cajanus cajan</name>
    <name type="common">Pigeon pea</name>
    <name type="synonym">Cajanus indicus</name>
    <dbReference type="NCBI Taxonomy" id="3821"/>
    <lineage>
        <taxon>Eukaryota</taxon>
        <taxon>Viridiplantae</taxon>
        <taxon>Streptophyta</taxon>
        <taxon>Embryophyta</taxon>
        <taxon>Tracheophyta</taxon>
        <taxon>Spermatophyta</taxon>
        <taxon>Magnoliopsida</taxon>
        <taxon>eudicotyledons</taxon>
        <taxon>Gunneridae</taxon>
        <taxon>Pentapetalae</taxon>
        <taxon>rosids</taxon>
        <taxon>fabids</taxon>
        <taxon>Fabales</taxon>
        <taxon>Fabaceae</taxon>
        <taxon>Papilionoideae</taxon>
        <taxon>50 kb inversion clade</taxon>
        <taxon>NPAAA clade</taxon>
        <taxon>indigoferoid/millettioid clade</taxon>
        <taxon>Phaseoleae</taxon>
        <taxon>Cajanus</taxon>
    </lineage>
</organism>
<keyword evidence="3" id="KW-0446">Lipid-binding</keyword>
<evidence type="ECO:0000313" key="6">
    <source>
        <dbReference type="EMBL" id="KYP48382.1"/>
    </source>
</evidence>
<dbReference type="CDD" id="cd01960">
    <property type="entry name" value="nsLTP1"/>
    <property type="match status" value="1"/>
</dbReference>
<dbReference type="InterPro" id="IPR000528">
    <property type="entry name" value="Plant_nsLTP"/>
</dbReference>
<keyword evidence="3" id="KW-0813">Transport</keyword>
<keyword evidence="7" id="KW-1185">Reference proteome</keyword>
<comment type="function">
    <text evidence="3">Plant non-specific lipid-transfer proteins transfer phospholipids as well as galactolipids across membranes. May play a role in wax or cutin deposition in the cell walls of expanding epidermal cells and certain secretory tissues.</text>
</comment>
<evidence type="ECO:0000256" key="3">
    <source>
        <dbReference type="RuleBase" id="RU000628"/>
    </source>
</evidence>
<evidence type="ECO:0000256" key="2">
    <source>
        <dbReference type="ARBA" id="ARBA00023157"/>
    </source>
</evidence>
<dbReference type="Proteomes" id="UP000075243">
    <property type="component" value="Unassembled WGS sequence"/>
</dbReference>
<dbReference type="Gene3D" id="1.10.110.10">
    <property type="entry name" value="Plant lipid-transfer and hydrophobic proteins"/>
    <property type="match status" value="1"/>
</dbReference>
<name>A0A151S0Q0_CAJCA</name>
<dbReference type="GO" id="GO:0006869">
    <property type="term" value="P:lipid transport"/>
    <property type="evidence" value="ECO:0007669"/>
    <property type="project" value="InterPro"/>
</dbReference>
<evidence type="ECO:0000313" key="7">
    <source>
        <dbReference type="Proteomes" id="UP000075243"/>
    </source>
</evidence>
<dbReference type="Pfam" id="PF00234">
    <property type="entry name" value="Tryp_alpha_amyl"/>
    <property type="match status" value="1"/>
</dbReference>
<dbReference type="AlphaFoldDB" id="A0A151S0Q0"/>
<keyword evidence="4" id="KW-0732">Signal</keyword>
<gene>
    <name evidence="6" type="ORF">KK1_029913</name>
</gene>
<dbReference type="PRINTS" id="PR00382">
    <property type="entry name" value="LIPIDTRNSFER"/>
</dbReference>